<feature type="domain" description="PPM-type phosphatase" evidence="1">
    <location>
        <begin position="26"/>
        <end position="203"/>
    </location>
</feature>
<protein>
    <submittedName>
        <fullName evidence="2">Protein phosphatase 2C domain-containing protein</fullName>
    </submittedName>
</protein>
<dbReference type="RefSeq" id="WP_378240132.1">
    <property type="nucleotide sequence ID" value="NZ_JBHRWK010000024.1"/>
</dbReference>
<dbReference type="InterPro" id="IPR036457">
    <property type="entry name" value="PPM-type-like_dom_sf"/>
</dbReference>
<evidence type="ECO:0000313" key="3">
    <source>
        <dbReference type="Proteomes" id="UP001595645"/>
    </source>
</evidence>
<dbReference type="Pfam" id="PF13672">
    <property type="entry name" value="PP2C_2"/>
    <property type="match status" value="1"/>
</dbReference>
<accession>A0ABV7P049</accession>
<keyword evidence="3" id="KW-1185">Reference proteome</keyword>
<reference evidence="3" key="1">
    <citation type="journal article" date="2019" name="Int. J. Syst. Evol. Microbiol.">
        <title>The Global Catalogue of Microorganisms (GCM) 10K type strain sequencing project: providing services to taxonomists for standard genome sequencing and annotation.</title>
        <authorList>
            <consortium name="The Broad Institute Genomics Platform"/>
            <consortium name="The Broad Institute Genome Sequencing Center for Infectious Disease"/>
            <person name="Wu L."/>
            <person name="Ma J."/>
        </authorList>
    </citation>
    <scope>NUCLEOTIDE SEQUENCE [LARGE SCALE GENOMIC DNA]</scope>
    <source>
        <strain evidence="3">CGMCC 4.7676</strain>
    </source>
</reference>
<comment type="caution">
    <text evidence="2">The sequence shown here is derived from an EMBL/GenBank/DDBJ whole genome shotgun (WGS) entry which is preliminary data.</text>
</comment>
<dbReference type="SUPFAM" id="SSF81606">
    <property type="entry name" value="PP2C-like"/>
    <property type="match status" value="1"/>
</dbReference>
<gene>
    <name evidence="2" type="ORF">ACFOSH_18240</name>
</gene>
<dbReference type="Gene3D" id="3.60.40.10">
    <property type="entry name" value="PPM-type phosphatase domain"/>
    <property type="match status" value="1"/>
</dbReference>
<evidence type="ECO:0000259" key="1">
    <source>
        <dbReference type="Pfam" id="PF13672"/>
    </source>
</evidence>
<organism evidence="2 3">
    <name type="scientific">Amycolatopsis speibonae</name>
    <dbReference type="NCBI Taxonomy" id="1450224"/>
    <lineage>
        <taxon>Bacteria</taxon>
        <taxon>Bacillati</taxon>
        <taxon>Actinomycetota</taxon>
        <taxon>Actinomycetes</taxon>
        <taxon>Pseudonocardiales</taxon>
        <taxon>Pseudonocardiaceae</taxon>
        <taxon>Amycolatopsis</taxon>
    </lineage>
</organism>
<dbReference type="EMBL" id="JBHRWK010000024">
    <property type="protein sequence ID" value="MFC3451375.1"/>
    <property type="molecule type" value="Genomic_DNA"/>
</dbReference>
<name>A0ABV7P049_9PSEU</name>
<dbReference type="Proteomes" id="UP001595645">
    <property type="component" value="Unassembled WGS sequence"/>
</dbReference>
<evidence type="ECO:0000313" key="2">
    <source>
        <dbReference type="EMBL" id="MFC3451375.1"/>
    </source>
</evidence>
<proteinExistence type="predicted"/>
<sequence>MTASARDRLQLTVSIHTAAKYGRSEDENEDSVTVNKAAGRFAISDGASTAARPEIWSRVLTEAYATELLDPFDQAVLRELRQRWRQEVIKPDLPWFAQAKLAQGSAATFTGLQVSEFRFSVVAIGDSCLLHLRDDEILLSAPLSKAEEFSRFPVLVRTIDQTPPTTEVWSGGGQHQAGDVFILATDAIARYLIQNHVHLPLFCREPIVDAWFGDFVTEQRHQGLANDDTTVCVVRT</sequence>
<dbReference type="InterPro" id="IPR001932">
    <property type="entry name" value="PPM-type_phosphatase-like_dom"/>
</dbReference>